<evidence type="ECO:0000313" key="1">
    <source>
        <dbReference type="EMBL" id="TKW53468.1"/>
    </source>
</evidence>
<keyword evidence="2" id="KW-1185">Reference proteome</keyword>
<accession>A0A4U6XCJ5</accession>
<reference evidence="1 2" key="1">
    <citation type="journal article" date="2019" name="PLoS ONE">
        <title>Comparative genome analysis indicates high evolutionary potential of pathogenicity genes in Colletotrichum tanaceti.</title>
        <authorList>
            <person name="Lelwala R.V."/>
            <person name="Korhonen P.K."/>
            <person name="Young N.D."/>
            <person name="Scott J.B."/>
            <person name="Ades P.A."/>
            <person name="Gasser R.B."/>
            <person name="Taylor P.W.J."/>
        </authorList>
    </citation>
    <scope>NUCLEOTIDE SEQUENCE [LARGE SCALE GENOMIC DNA]</scope>
    <source>
        <strain evidence="1">BRIP57314</strain>
    </source>
</reference>
<proteinExistence type="predicted"/>
<dbReference type="Proteomes" id="UP000310108">
    <property type="component" value="Unassembled WGS sequence"/>
</dbReference>
<protein>
    <submittedName>
        <fullName evidence="1">Uncharacterized protein</fullName>
    </submittedName>
</protein>
<sequence>MSTAIVFSRVKKLRHRELCFQVRISPKNQQAYRACYCTKECFSIHATLCEIECNNDKDVEWPHLHLKTTLGATTSKEATEGIDLWR</sequence>
<dbReference type="EMBL" id="PJEX01000184">
    <property type="protein sequence ID" value="TKW53468.1"/>
    <property type="molecule type" value="Genomic_DNA"/>
</dbReference>
<name>A0A4U6XCJ5_9PEZI</name>
<gene>
    <name evidence="1" type="ORF">CTA1_13268</name>
</gene>
<comment type="caution">
    <text evidence="1">The sequence shown here is derived from an EMBL/GenBank/DDBJ whole genome shotgun (WGS) entry which is preliminary data.</text>
</comment>
<evidence type="ECO:0000313" key="2">
    <source>
        <dbReference type="Proteomes" id="UP000310108"/>
    </source>
</evidence>
<organism evidence="1 2">
    <name type="scientific">Colletotrichum tanaceti</name>
    <dbReference type="NCBI Taxonomy" id="1306861"/>
    <lineage>
        <taxon>Eukaryota</taxon>
        <taxon>Fungi</taxon>
        <taxon>Dikarya</taxon>
        <taxon>Ascomycota</taxon>
        <taxon>Pezizomycotina</taxon>
        <taxon>Sordariomycetes</taxon>
        <taxon>Hypocreomycetidae</taxon>
        <taxon>Glomerellales</taxon>
        <taxon>Glomerellaceae</taxon>
        <taxon>Colletotrichum</taxon>
        <taxon>Colletotrichum destructivum species complex</taxon>
    </lineage>
</organism>
<dbReference type="AlphaFoldDB" id="A0A4U6XCJ5"/>